<keyword evidence="3" id="KW-0732">Signal</keyword>
<evidence type="ECO:0000256" key="2">
    <source>
        <dbReference type="SAM" id="Phobius"/>
    </source>
</evidence>
<evidence type="ECO:0000313" key="5">
    <source>
        <dbReference type="Proteomes" id="UP000825388"/>
    </source>
</evidence>
<dbReference type="EMBL" id="LOKL01000079">
    <property type="protein sequence ID" value="MBZ3923624.1"/>
    <property type="molecule type" value="Genomic_DNA"/>
</dbReference>
<keyword evidence="2" id="KW-0472">Membrane</keyword>
<feature type="chain" id="PRO_5043475980" description="Transmembrane protein" evidence="3">
    <location>
        <begin position="18"/>
        <end position="133"/>
    </location>
</feature>
<keyword evidence="2" id="KW-0812">Transmembrane</keyword>
<sequence length="133" mass="14565">MLLLKVVAIGVLWTGFAAMQSTVELTSALRQQVEAQVSFIARVYKTNNADQKAVVSDYVEQVWKPATVAVDPLRRQVFAVPALTATSSLLSFWLLFFLPVYTPRGKRGGQKHQNAADLLTKAEPSTSNGQSNV</sequence>
<evidence type="ECO:0000256" key="1">
    <source>
        <dbReference type="SAM" id="MobiDB-lite"/>
    </source>
</evidence>
<accession>A0AAW4RL12</accession>
<keyword evidence="2" id="KW-1133">Transmembrane helix</keyword>
<evidence type="ECO:0000313" key="4">
    <source>
        <dbReference type="EMBL" id="MBZ3923624.1"/>
    </source>
</evidence>
<dbReference type="AlphaFoldDB" id="A0AAW4RL12"/>
<proteinExistence type="predicted"/>
<feature type="region of interest" description="Disordered" evidence="1">
    <location>
        <begin position="106"/>
        <end position="133"/>
    </location>
</feature>
<feature type="signal peptide" evidence="3">
    <location>
        <begin position="1"/>
        <end position="17"/>
    </location>
</feature>
<feature type="transmembrane region" description="Helical" evidence="2">
    <location>
        <begin position="78"/>
        <end position="101"/>
    </location>
</feature>
<protein>
    <recommendedName>
        <fullName evidence="6">Transmembrane protein</fullName>
    </recommendedName>
</protein>
<evidence type="ECO:0008006" key="6">
    <source>
        <dbReference type="Google" id="ProtNLM"/>
    </source>
</evidence>
<feature type="compositionally biased region" description="Polar residues" evidence="1">
    <location>
        <begin position="123"/>
        <end position="133"/>
    </location>
</feature>
<organism evidence="4 5">
    <name type="scientific">Xanthomonas citri pv. sesbaniae</name>
    <dbReference type="NCBI Taxonomy" id="473425"/>
    <lineage>
        <taxon>Bacteria</taxon>
        <taxon>Pseudomonadati</taxon>
        <taxon>Pseudomonadota</taxon>
        <taxon>Gammaproteobacteria</taxon>
        <taxon>Lysobacterales</taxon>
        <taxon>Lysobacteraceae</taxon>
        <taxon>Xanthomonas</taxon>
    </lineage>
</organism>
<name>A0AAW4RL12_XANCI</name>
<comment type="caution">
    <text evidence="4">The sequence shown here is derived from an EMBL/GenBank/DDBJ whole genome shotgun (WGS) entry which is preliminary data.</text>
</comment>
<evidence type="ECO:0000256" key="3">
    <source>
        <dbReference type="SAM" id="SignalP"/>
    </source>
</evidence>
<reference evidence="4" key="1">
    <citation type="submission" date="2015-12" db="EMBL/GenBank/DDBJ databases">
        <authorList>
            <person name="Bansal K."/>
            <person name="Midha S."/>
            <person name="Patil P.B."/>
        </authorList>
    </citation>
    <scope>NUCLEOTIDE SEQUENCE</scope>
    <source>
        <strain evidence="4">LMG867</strain>
    </source>
</reference>
<dbReference type="Proteomes" id="UP000825388">
    <property type="component" value="Unassembled WGS sequence"/>
</dbReference>
<gene>
    <name evidence="4" type="ORF">Xseb_06830</name>
</gene>